<keyword evidence="3" id="KW-1185">Reference proteome</keyword>
<comment type="caution">
    <text evidence="2">The sequence shown here is derived from an EMBL/GenBank/DDBJ whole genome shotgun (WGS) entry which is preliminary data.</text>
</comment>
<name>A0A392RN83_9FABA</name>
<evidence type="ECO:0000256" key="1">
    <source>
        <dbReference type="SAM" id="Coils"/>
    </source>
</evidence>
<evidence type="ECO:0000313" key="3">
    <source>
        <dbReference type="Proteomes" id="UP000265520"/>
    </source>
</evidence>
<feature type="coiled-coil region" evidence="1">
    <location>
        <begin position="58"/>
        <end position="85"/>
    </location>
</feature>
<protein>
    <submittedName>
        <fullName evidence="2">Uncharacterized protein</fullName>
    </submittedName>
</protein>
<dbReference type="AlphaFoldDB" id="A0A392RN83"/>
<organism evidence="2 3">
    <name type="scientific">Trifolium medium</name>
    <dbReference type="NCBI Taxonomy" id="97028"/>
    <lineage>
        <taxon>Eukaryota</taxon>
        <taxon>Viridiplantae</taxon>
        <taxon>Streptophyta</taxon>
        <taxon>Embryophyta</taxon>
        <taxon>Tracheophyta</taxon>
        <taxon>Spermatophyta</taxon>
        <taxon>Magnoliopsida</taxon>
        <taxon>eudicotyledons</taxon>
        <taxon>Gunneridae</taxon>
        <taxon>Pentapetalae</taxon>
        <taxon>rosids</taxon>
        <taxon>fabids</taxon>
        <taxon>Fabales</taxon>
        <taxon>Fabaceae</taxon>
        <taxon>Papilionoideae</taxon>
        <taxon>50 kb inversion clade</taxon>
        <taxon>NPAAA clade</taxon>
        <taxon>Hologalegina</taxon>
        <taxon>IRL clade</taxon>
        <taxon>Trifolieae</taxon>
        <taxon>Trifolium</taxon>
    </lineage>
</organism>
<keyword evidence="1" id="KW-0175">Coiled coil</keyword>
<accession>A0A392RN83</accession>
<dbReference type="Proteomes" id="UP000265520">
    <property type="component" value="Unassembled WGS sequence"/>
</dbReference>
<feature type="non-terminal residue" evidence="2">
    <location>
        <position position="1"/>
    </location>
</feature>
<dbReference type="EMBL" id="LXQA010248056">
    <property type="protein sequence ID" value="MCI37759.1"/>
    <property type="molecule type" value="Genomic_DNA"/>
</dbReference>
<evidence type="ECO:0000313" key="2">
    <source>
        <dbReference type="EMBL" id="MCI37759.1"/>
    </source>
</evidence>
<sequence>NVVALSCAMVDDGLMDESSLARQLRETSNLRLCVDQLENTLADRNAKLEVPFGFEKDLAAANKKTESLQRKVDSLRADCKNDQEAIKKLWKEYEGVKVAV</sequence>
<proteinExistence type="predicted"/>
<reference evidence="2 3" key="1">
    <citation type="journal article" date="2018" name="Front. Plant Sci.">
        <title>Red Clover (Trifolium pratense) and Zigzag Clover (T. medium) - A Picture of Genomic Similarities and Differences.</title>
        <authorList>
            <person name="Dluhosova J."/>
            <person name="Istvanek J."/>
            <person name="Nedelnik J."/>
            <person name="Repkova J."/>
        </authorList>
    </citation>
    <scope>NUCLEOTIDE SEQUENCE [LARGE SCALE GENOMIC DNA]</scope>
    <source>
        <strain evidence="3">cv. 10/8</strain>
        <tissue evidence="2">Leaf</tissue>
    </source>
</reference>